<gene>
    <name evidence="8" type="ORF">AC625_16455</name>
</gene>
<keyword evidence="4" id="KW-0598">Phosphotransferase system</keyword>
<evidence type="ECO:0000256" key="5">
    <source>
        <dbReference type="PIRSR" id="PIRSR000699-1"/>
    </source>
</evidence>
<dbReference type="GO" id="GO:0046872">
    <property type="term" value="F:metal ion binding"/>
    <property type="evidence" value="ECO:0007669"/>
    <property type="project" value="UniProtKB-KW"/>
</dbReference>
<dbReference type="CDD" id="cd00215">
    <property type="entry name" value="PTS_IIA_lac"/>
    <property type="match status" value="1"/>
</dbReference>
<evidence type="ECO:0000256" key="3">
    <source>
        <dbReference type="ARBA" id="ARBA00022679"/>
    </source>
</evidence>
<feature type="modified residue" description="Phosphohistidine; by HPr" evidence="7">
    <location>
        <position position="80"/>
    </location>
</feature>
<dbReference type="EMBL" id="LFZW01000001">
    <property type="protein sequence ID" value="KMY50920.1"/>
    <property type="molecule type" value="Genomic_DNA"/>
</dbReference>
<evidence type="ECO:0000256" key="1">
    <source>
        <dbReference type="ARBA" id="ARBA00022448"/>
    </source>
</evidence>
<sequence>MKSESTNNEIEIFEIIAHGGNARGLAYEALTAAEDFDFDKAEELIKQAADELTLAHNTQTKLIQNELNGVPNEKSLLMIHAQDHLMTAISEQKLIEHMIRIVKKLAPKQN</sequence>
<keyword evidence="1" id="KW-0813">Transport</keyword>
<evidence type="ECO:0000256" key="6">
    <source>
        <dbReference type="PIRSR" id="PIRSR000699-2"/>
    </source>
</evidence>
<dbReference type="PROSITE" id="PS51095">
    <property type="entry name" value="PTS_EIIA_TYPE_3"/>
    <property type="match status" value="1"/>
</dbReference>
<keyword evidence="6" id="KW-0479">Metal-binding</keyword>
<comment type="cofactor">
    <cofactor evidence="6">
        <name>Mg(2+)</name>
        <dbReference type="ChEBI" id="CHEBI:18420"/>
    </cofactor>
    <text evidence="6">Binds 1 Mg(2+) ion per trimer.</text>
</comment>
<dbReference type="GO" id="GO:0009401">
    <property type="term" value="P:phosphoenolpyruvate-dependent sugar phosphotransferase system"/>
    <property type="evidence" value="ECO:0007669"/>
    <property type="project" value="UniProtKB-KW"/>
</dbReference>
<dbReference type="PANTHER" id="PTHR34382:SF7">
    <property type="entry name" value="PTS SYSTEM N,N'-DIACETYLCHITOBIOSE-SPECIFIC EIIA COMPONENT"/>
    <property type="match status" value="1"/>
</dbReference>
<proteinExistence type="predicted"/>
<feature type="binding site" evidence="6">
    <location>
        <position position="83"/>
    </location>
    <ligand>
        <name>Mg(2+)</name>
        <dbReference type="ChEBI" id="CHEBI:18420"/>
        <note>ligand shared between all trimeric partners</note>
    </ligand>
</feature>
<dbReference type="PATRIC" id="fig|1679170.3.peg.3742"/>
<organism evidence="8 9">
    <name type="scientific">Peribacillus loiseleuriae</name>
    <dbReference type="NCBI Taxonomy" id="1679170"/>
    <lineage>
        <taxon>Bacteria</taxon>
        <taxon>Bacillati</taxon>
        <taxon>Bacillota</taxon>
        <taxon>Bacilli</taxon>
        <taxon>Bacillales</taxon>
        <taxon>Bacillaceae</taxon>
        <taxon>Peribacillus</taxon>
    </lineage>
</organism>
<dbReference type="Pfam" id="PF02255">
    <property type="entry name" value="PTS_IIA"/>
    <property type="match status" value="1"/>
</dbReference>
<dbReference type="PANTHER" id="PTHR34382">
    <property type="entry name" value="PTS SYSTEM N,N'-DIACETYLCHITOBIOSE-SPECIFIC EIIA COMPONENT"/>
    <property type="match status" value="1"/>
</dbReference>
<keyword evidence="2" id="KW-0762">Sugar transport</keyword>
<dbReference type="OrthoDB" id="350602at2"/>
<comment type="caution">
    <text evidence="8">The sequence shown here is derived from an EMBL/GenBank/DDBJ whole genome shotgun (WGS) entry which is preliminary data.</text>
</comment>
<dbReference type="Proteomes" id="UP000037146">
    <property type="component" value="Unassembled WGS sequence"/>
</dbReference>
<accession>A0A0K9GW90</accession>
<dbReference type="GO" id="GO:0016740">
    <property type="term" value="F:transferase activity"/>
    <property type="evidence" value="ECO:0007669"/>
    <property type="project" value="UniProtKB-KW"/>
</dbReference>
<evidence type="ECO:0000313" key="8">
    <source>
        <dbReference type="EMBL" id="KMY50920.1"/>
    </source>
</evidence>
<dbReference type="SUPFAM" id="SSF46973">
    <property type="entry name" value="Enzyme IIa from lactose specific PTS, IIa-lac"/>
    <property type="match status" value="1"/>
</dbReference>
<dbReference type="PIRSF" id="PIRSF000699">
    <property type="entry name" value="PTS_IILac_III"/>
    <property type="match status" value="1"/>
</dbReference>
<keyword evidence="3" id="KW-0808">Transferase</keyword>
<evidence type="ECO:0000313" key="9">
    <source>
        <dbReference type="Proteomes" id="UP000037146"/>
    </source>
</evidence>
<dbReference type="InterPro" id="IPR036542">
    <property type="entry name" value="PTS_IIA_lac/cel_sf"/>
</dbReference>
<name>A0A0K9GW90_9BACI</name>
<dbReference type="RefSeq" id="WP_049682269.1">
    <property type="nucleotide sequence ID" value="NZ_LFZW01000001.1"/>
</dbReference>
<feature type="active site" description="Tele-phosphohistidine intermediate" evidence="5">
    <location>
        <position position="80"/>
    </location>
</feature>
<keyword evidence="9" id="KW-1185">Reference proteome</keyword>
<evidence type="ECO:0000256" key="7">
    <source>
        <dbReference type="PROSITE-ProRule" id="PRU00418"/>
    </source>
</evidence>
<evidence type="ECO:0000256" key="2">
    <source>
        <dbReference type="ARBA" id="ARBA00022597"/>
    </source>
</evidence>
<dbReference type="Gene3D" id="1.20.58.80">
    <property type="entry name" value="Phosphotransferase system, lactose/cellobiose-type IIA subunit"/>
    <property type="match status" value="1"/>
</dbReference>
<protein>
    <submittedName>
        <fullName evidence="8">PTS mannose transporter subunit IIA</fullName>
    </submittedName>
</protein>
<dbReference type="STRING" id="1679170.AC625_16455"/>
<dbReference type="InterPro" id="IPR003188">
    <property type="entry name" value="PTS_IIA_lac/cel"/>
</dbReference>
<reference evidence="9" key="1">
    <citation type="submission" date="2015-07" db="EMBL/GenBank/DDBJ databases">
        <title>Genome sequencing project for genomic taxonomy and phylogenomics of Bacillus-like bacteria.</title>
        <authorList>
            <person name="Liu B."/>
            <person name="Wang J."/>
            <person name="Zhu Y."/>
            <person name="Liu G."/>
            <person name="Chen Q."/>
            <person name="Chen Z."/>
            <person name="Lan J."/>
            <person name="Che J."/>
            <person name="Ge C."/>
            <person name="Shi H."/>
            <person name="Pan Z."/>
            <person name="Liu X."/>
        </authorList>
    </citation>
    <scope>NUCLEOTIDE SEQUENCE [LARGE SCALE GENOMIC DNA]</scope>
    <source>
        <strain evidence="9">FJAT-27997</strain>
    </source>
</reference>
<evidence type="ECO:0000256" key="4">
    <source>
        <dbReference type="ARBA" id="ARBA00022683"/>
    </source>
</evidence>
<dbReference type="AlphaFoldDB" id="A0A0K9GW90"/>
<keyword evidence="6" id="KW-0460">Magnesium</keyword>